<evidence type="ECO:0000256" key="1">
    <source>
        <dbReference type="ARBA" id="ARBA00001917"/>
    </source>
</evidence>
<keyword evidence="2" id="KW-0285">Flavoprotein</keyword>
<dbReference type="Pfam" id="PF01613">
    <property type="entry name" value="Flavin_Reduct"/>
    <property type="match status" value="1"/>
</dbReference>
<feature type="domain" description="Flavin reductase like" evidence="5">
    <location>
        <begin position="32"/>
        <end position="167"/>
    </location>
</feature>
<dbReference type="RefSeq" id="WP_264725006.1">
    <property type="nucleotide sequence ID" value="NZ_JAPDMX010000003.1"/>
</dbReference>
<reference evidence="6" key="1">
    <citation type="submission" date="2022-10" db="EMBL/GenBank/DDBJ databases">
        <title>Shewanella flava sp. nov, isolated from the estuary of the Fenhe River into the Yellow River.</title>
        <authorList>
            <person name="Li Y."/>
        </authorList>
    </citation>
    <scope>NUCLEOTIDE SEQUENCE</scope>
    <source>
        <strain evidence="6">FYR11-62</strain>
    </source>
</reference>
<dbReference type="EMBL" id="JAPDMX010000003">
    <property type="protein sequence ID" value="MCW3171500.1"/>
    <property type="molecule type" value="Genomic_DNA"/>
</dbReference>
<dbReference type="InterPro" id="IPR012349">
    <property type="entry name" value="Split_barrel_FMN-bd"/>
</dbReference>
<evidence type="ECO:0000259" key="5">
    <source>
        <dbReference type="Pfam" id="PF01613"/>
    </source>
</evidence>
<proteinExistence type="inferred from homology"/>
<dbReference type="Proteomes" id="UP001163714">
    <property type="component" value="Unassembled WGS sequence"/>
</dbReference>
<evidence type="ECO:0000313" key="6">
    <source>
        <dbReference type="EMBL" id="MCW3171500.1"/>
    </source>
</evidence>
<dbReference type="SUPFAM" id="SSF50475">
    <property type="entry name" value="FMN-binding split barrel"/>
    <property type="match status" value="1"/>
</dbReference>
<protein>
    <submittedName>
        <fullName evidence="6">Flavin reductase</fullName>
    </submittedName>
</protein>
<dbReference type="Gene3D" id="2.30.110.10">
    <property type="entry name" value="Electron Transport, Fmn-binding Protein, Chain A"/>
    <property type="match status" value="1"/>
</dbReference>
<organism evidence="6 7">
    <name type="scientific">Shewanella subflava</name>
    <dbReference type="NCBI Taxonomy" id="2986476"/>
    <lineage>
        <taxon>Bacteria</taxon>
        <taxon>Pseudomonadati</taxon>
        <taxon>Pseudomonadota</taxon>
        <taxon>Gammaproteobacteria</taxon>
        <taxon>Alteromonadales</taxon>
        <taxon>Shewanellaceae</taxon>
        <taxon>Shewanella</taxon>
    </lineage>
</organism>
<dbReference type="InterPro" id="IPR002563">
    <property type="entry name" value="Flavin_Rdtase-like_dom"/>
</dbReference>
<keyword evidence="7" id="KW-1185">Reference proteome</keyword>
<evidence type="ECO:0000313" key="7">
    <source>
        <dbReference type="Proteomes" id="UP001163714"/>
    </source>
</evidence>
<dbReference type="PANTHER" id="PTHR33798:SF5">
    <property type="entry name" value="FLAVIN REDUCTASE LIKE DOMAIN-CONTAINING PROTEIN"/>
    <property type="match status" value="1"/>
</dbReference>
<gene>
    <name evidence="6" type="ORF">OHT75_03275</name>
</gene>
<name>A0ABT3I6B9_9GAMM</name>
<comment type="similarity">
    <text evidence="4">Belongs to the flavoredoxin family.</text>
</comment>
<evidence type="ECO:0000256" key="2">
    <source>
        <dbReference type="ARBA" id="ARBA00022630"/>
    </source>
</evidence>
<evidence type="ECO:0000256" key="4">
    <source>
        <dbReference type="ARBA" id="ARBA00038054"/>
    </source>
</evidence>
<accession>A0ABT3I6B9</accession>
<keyword evidence="3" id="KW-0288">FMN</keyword>
<dbReference type="PANTHER" id="PTHR33798">
    <property type="entry name" value="FLAVOPROTEIN OXYGENASE"/>
    <property type="match status" value="1"/>
</dbReference>
<evidence type="ECO:0000256" key="3">
    <source>
        <dbReference type="ARBA" id="ARBA00022643"/>
    </source>
</evidence>
<sequence>MKHFSTQDFAMLDKQYRAKLINSLSGFKSANLVGTQDALGNTNLSMVSSVFHIGADPALVGMIMRPDSVPRDTLTNIKHHGFYTINHVCRDIFQQAHQASARYGAQESEFEKVGLTPEYLDGVLAPFVAESRLKFAVKMREIMPLSINNTILVIGEICHLYCVSDAIKADGYIDIESLETVAVTGLDCYHITHRLSRLSYAKPNKPLQCLNLDGEDSAALIRSKNDPHQHS</sequence>
<comment type="caution">
    <text evidence="6">The sequence shown here is derived from an EMBL/GenBank/DDBJ whole genome shotgun (WGS) entry which is preliminary data.</text>
</comment>
<comment type="cofactor">
    <cofactor evidence="1">
        <name>FMN</name>
        <dbReference type="ChEBI" id="CHEBI:58210"/>
    </cofactor>
</comment>